<organism evidence="8 9">
    <name type="scientific">Hydnum rufescens UP504</name>
    <dbReference type="NCBI Taxonomy" id="1448309"/>
    <lineage>
        <taxon>Eukaryota</taxon>
        <taxon>Fungi</taxon>
        <taxon>Dikarya</taxon>
        <taxon>Basidiomycota</taxon>
        <taxon>Agaricomycotina</taxon>
        <taxon>Agaricomycetes</taxon>
        <taxon>Cantharellales</taxon>
        <taxon>Hydnaceae</taxon>
        <taxon>Hydnum</taxon>
    </lineage>
</organism>
<dbReference type="GO" id="GO:0000139">
    <property type="term" value="C:Golgi membrane"/>
    <property type="evidence" value="ECO:0007669"/>
    <property type="project" value="UniProtKB-SubCell"/>
</dbReference>
<dbReference type="GO" id="GO:0048280">
    <property type="term" value="P:vesicle fusion with Golgi apparatus"/>
    <property type="evidence" value="ECO:0007669"/>
    <property type="project" value="TreeGrafter"/>
</dbReference>
<feature type="non-terminal residue" evidence="8">
    <location>
        <position position="1"/>
    </location>
</feature>
<dbReference type="Proteomes" id="UP000886523">
    <property type="component" value="Unassembled WGS sequence"/>
</dbReference>
<dbReference type="GO" id="GO:0006888">
    <property type="term" value="P:endoplasmic reticulum to Golgi vesicle-mediated transport"/>
    <property type="evidence" value="ECO:0007669"/>
    <property type="project" value="InterPro"/>
</dbReference>
<evidence type="ECO:0000256" key="2">
    <source>
        <dbReference type="ARBA" id="ARBA00010596"/>
    </source>
</evidence>
<evidence type="ECO:0000256" key="4">
    <source>
        <dbReference type="ARBA" id="ARBA00022989"/>
    </source>
</evidence>
<protein>
    <recommendedName>
        <fullName evidence="6">Protein YIP</fullName>
    </recommendedName>
</protein>
<comment type="caution">
    <text evidence="8">The sequence shown here is derived from an EMBL/GenBank/DDBJ whole genome shotgun (WGS) entry which is preliminary data.</text>
</comment>
<dbReference type="InterPro" id="IPR045231">
    <property type="entry name" value="Yip1/4-like"/>
</dbReference>
<evidence type="ECO:0000256" key="5">
    <source>
        <dbReference type="ARBA" id="ARBA00023136"/>
    </source>
</evidence>
<keyword evidence="4 6" id="KW-1133">Transmembrane helix</keyword>
<evidence type="ECO:0000256" key="6">
    <source>
        <dbReference type="RuleBase" id="RU361264"/>
    </source>
</evidence>
<keyword evidence="3 6" id="KW-0812">Transmembrane</keyword>
<dbReference type="EMBL" id="MU128919">
    <property type="protein sequence ID" value="KAF9519275.1"/>
    <property type="molecule type" value="Genomic_DNA"/>
</dbReference>
<feature type="non-terminal residue" evidence="8">
    <location>
        <position position="272"/>
    </location>
</feature>
<dbReference type="InterPro" id="IPR006977">
    <property type="entry name" value="Yip1_dom"/>
</dbReference>
<dbReference type="AlphaFoldDB" id="A0A9P6B855"/>
<name>A0A9P6B855_9AGAM</name>
<dbReference type="GO" id="GO:0005802">
    <property type="term" value="C:trans-Golgi network"/>
    <property type="evidence" value="ECO:0007669"/>
    <property type="project" value="TreeGrafter"/>
</dbReference>
<feature type="transmembrane region" description="Helical" evidence="6">
    <location>
        <begin position="250"/>
        <end position="269"/>
    </location>
</feature>
<dbReference type="PANTHER" id="PTHR21236">
    <property type="entry name" value="GOLGI MEMBRANE PROTEIN YIP1"/>
    <property type="match status" value="1"/>
</dbReference>
<evidence type="ECO:0000259" key="7">
    <source>
        <dbReference type="Pfam" id="PF04893"/>
    </source>
</evidence>
<gene>
    <name evidence="8" type="ORF">BS47DRAFT_1271015</name>
</gene>
<evidence type="ECO:0000256" key="1">
    <source>
        <dbReference type="ARBA" id="ARBA00004141"/>
    </source>
</evidence>
<evidence type="ECO:0000256" key="3">
    <source>
        <dbReference type="ARBA" id="ARBA00022692"/>
    </source>
</evidence>
<evidence type="ECO:0000313" key="9">
    <source>
        <dbReference type="Proteomes" id="UP000886523"/>
    </source>
</evidence>
<keyword evidence="5 6" id="KW-0472">Membrane</keyword>
<evidence type="ECO:0000313" key="8">
    <source>
        <dbReference type="EMBL" id="KAF9519275.1"/>
    </source>
</evidence>
<dbReference type="PANTHER" id="PTHR21236:SF2">
    <property type="entry name" value="PROTEIN YIPF"/>
    <property type="match status" value="1"/>
</dbReference>
<accession>A0A9P6B855</accession>
<keyword evidence="9" id="KW-1185">Reference proteome</keyword>
<feature type="transmembrane region" description="Helical" evidence="6">
    <location>
        <begin position="221"/>
        <end position="243"/>
    </location>
</feature>
<comment type="similarity">
    <text evidence="2 6">Belongs to the YIP1 family.</text>
</comment>
<feature type="domain" description="Yip1" evidence="7">
    <location>
        <begin position="122"/>
        <end position="265"/>
    </location>
</feature>
<feature type="transmembrane region" description="Helical" evidence="6">
    <location>
        <begin position="195"/>
        <end position="215"/>
    </location>
</feature>
<proteinExistence type="inferred from homology"/>
<feature type="transmembrane region" description="Helical" evidence="6">
    <location>
        <begin position="137"/>
        <end position="157"/>
    </location>
</feature>
<reference evidence="8" key="1">
    <citation type="journal article" date="2020" name="Nat. Commun.">
        <title>Large-scale genome sequencing of mycorrhizal fungi provides insights into the early evolution of symbiotic traits.</title>
        <authorList>
            <person name="Miyauchi S."/>
            <person name="Kiss E."/>
            <person name="Kuo A."/>
            <person name="Drula E."/>
            <person name="Kohler A."/>
            <person name="Sanchez-Garcia M."/>
            <person name="Morin E."/>
            <person name="Andreopoulos B."/>
            <person name="Barry K.W."/>
            <person name="Bonito G."/>
            <person name="Buee M."/>
            <person name="Carver A."/>
            <person name="Chen C."/>
            <person name="Cichocki N."/>
            <person name="Clum A."/>
            <person name="Culley D."/>
            <person name="Crous P.W."/>
            <person name="Fauchery L."/>
            <person name="Girlanda M."/>
            <person name="Hayes R.D."/>
            <person name="Keri Z."/>
            <person name="LaButti K."/>
            <person name="Lipzen A."/>
            <person name="Lombard V."/>
            <person name="Magnuson J."/>
            <person name="Maillard F."/>
            <person name="Murat C."/>
            <person name="Nolan M."/>
            <person name="Ohm R.A."/>
            <person name="Pangilinan J."/>
            <person name="Pereira M.F."/>
            <person name="Perotto S."/>
            <person name="Peter M."/>
            <person name="Pfister S."/>
            <person name="Riley R."/>
            <person name="Sitrit Y."/>
            <person name="Stielow J.B."/>
            <person name="Szollosi G."/>
            <person name="Zifcakova L."/>
            <person name="Stursova M."/>
            <person name="Spatafora J.W."/>
            <person name="Tedersoo L."/>
            <person name="Vaario L.M."/>
            <person name="Yamada A."/>
            <person name="Yan M."/>
            <person name="Wang P."/>
            <person name="Xu J."/>
            <person name="Bruns T."/>
            <person name="Baldrian P."/>
            <person name="Vilgalys R."/>
            <person name="Dunand C."/>
            <person name="Henrissat B."/>
            <person name="Grigoriev I.V."/>
            <person name="Hibbett D."/>
            <person name="Nagy L.G."/>
            <person name="Martin F.M."/>
        </authorList>
    </citation>
    <scope>NUCLEOTIDE SEQUENCE</scope>
    <source>
        <strain evidence="8">UP504</strain>
    </source>
</reference>
<sequence>NQNPYNPSFSQQGQQRPYYQQQPGLDFYSGDTYGYGSRPNLEGNVVVGNGDGPSPGFGGSIQPVGPWWAAFGTGGFEGEPPLLQGSYHRSSPVDSPFRRVFFLLIPELGINFSHIGSKSLTVLNPLRKIDEHIMDDADLAGPIIFCFCFALFLLFSGKPQFGYIYGVALLGSASIYILLNLMAESGIDAYRVASVLGYCLLPMVGVGAFSVVFTLEGTLGYILSIVSILWCTYAASGIFVTVLRMSDQRLLVAYPVGLLYGCFALLSVFNVG</sequence>
<dbReference type="OrthoDB" id="440385at2759"/>
<feature type="transmembrane region" description="Helical" evidence="6">
    <location>
        <begin position="163"/>
        <end position="183"/>
    </location>
</feature>
<dbReference type="Pfam" id="PF04893">
    <property type="entry name" value="Yip1"/>
    <property type="match status" value="1"/>
</dbReference>
<comment type="subcellular location">
    <subcellularLocation>
        <location evidence="6">Golgi apparatus membrane</location>
        <topology evidence="6">Multi-pass membrane protein</topology>
    </subcellularLocation>
    <subcellularLocation>
        <location evidence="1">Membrane</location>
        <topology evidence="1">Multi-pass membrane protein</topology>
    </subcellularLocation>
</comment>